<gene>
    <name evidence="6" type="ORF">QUW02_12970</name>
</gene>
<dbReference type="InterPro" id="IPR036390">
    <property type="entry name" value="WH_DNA-bd_sf"/>
</dbReference>
<proteinExistence type="predicted"/>
<evidence type="ECO:0000313" key="6">
    <source>
        <dbReference type="EMBL" id="MDM8146818.1"/>
    </source>
</evidence>
<comment type="caution">
    <text evidence="6">The sequence shown here is derived from an EMBL/GenBank/DDBJ whole genome shotgun (WGS) entry which is preliminary data.</text>
</comment>
<accession>A0ABT7U8F3</accession>
<keyword evidence="3" id="KW-0804">Transcription</keyword>
<dbReference type="InterPro" id="IPR018490">
    <property type="entry name" value="cNMP-bd_dom_sf"/>
</dbReference>
<dbReference type="SUPFAM" id="SSF46785">
    <property type="entry name" value="Winged helix' DNA-binding domain"/>
    <property type="match status" value="1"/>
</dbReference>
<dbReference type="EMBL" id="JAUDCF010000054">
    <property type="protein sequence ID" value="MDM8146818.1"/>
    <property type="molecule type" value="Genomic_DNA"/>
</dbReference>
<protein>
    <submittedName>
        <fullName evidence="6">Crp/Fnr family transcriptional regulator</fullName>
    </submittedName>
</protein>
<evidence type="ECO:0000313" key="7">
    <source>
        <dbReference type="Proteomes" id="UP001228403"/>
    </source>
</evidence>
<organism evidence="6 7">
    <name type="scientific">Bacteroides eggerthii</name>
    <dbReference type="NCBI Taxonomy" id="28111"/>
    <lineage>
        <taxon>Bacteria</taxon>
        <taxon>Pseudomonadati</taxon>
        <taxon>Bacteroidota</taxon>
        <taxon>Bacteroidia</taxon>
        <taxon>Bacteroidales</taxon>
        <taxon>Bacteroidaceae</taxon>
        <taxon>Bacteroides</taxon>
    </lineage>
</organism>
<evidence type="ECO:0000259" key="5">
    <source>
        <dbReference type="PROSITE" id="PS51063"/>
    </source>
</evidence>
<evidence type="ECO:0000256" key="2">
    <source>
        <dbReference type="ARBA" id="ARBA00023125"/>
    </source>
</evidence>
<evidence type="ECO:0000256" key="3">
    <source>
        <dbReference type="ARBA" id="ARBA00023163"/>
    </source>
</evidence>
<dbReference type="InterPro" id="IPR050397">
    <property type="entry name" value="Env_Response_Regulators"/>
</dbReference>
<dbReference type="Proteomes" id="UP001228403">
    <property type="component" value="Unassembled WGS sequence"/>
</dbReference>
<dbReference type="InterPro" id="IPR000595">
    <property type="entry name" value="cNMP-bd_dom"/>
</dbReference>
<dbReference type="CDD" id="cd00038">
    <property type="entry name" value="CAP_ED"/>
    <property type="match status" value="1"/>
</dbReference>
<dbReference type="InterPro" id="IPR014710">
    <property type="entry name" value="RmlC-like_jellyroll"/>
</dbReference>
<name>A0ABT7U8F3_9BACE</name>
<keyword evidence="2" id="KW-0238">DNA-binding</keyword>
<reference evidence="6 7" key="1">
    <citation type="submission" date="2023-06" db="EMBL/GenBank/DDBJ databases">
        <authorList>
            <person name="Zeman M."/>
            <person name="Kubasova T."/>
            <person name="Jahodarova E."/>
            <person name="Nykrynova M."/>
            <person name="Rychlik I."/>
        </authorList>
    </citation>
    <scope>NUCLEOTIDE SEQUENCE [LARGE SCALE GENOMIC DNA]</scope>
    <source>
        <strain evidence="6 7">ET4</strain>
    </source>
</reference>
<feature type="domain" description="HTH crp-type" evidence="5">
    <location>
        <begin position="152"/>
        <end position="219"/>
    </location>
</feature>
<dbReference type="PANTHER" id="PTHR24567:SF58">
    <property type="entry name" value="CYCLIC AMP-BINDING REGULATORY PROTEIN"/>
    <property type="match status" value="1"/>
</dbReference>
<evidence type="ECO:0000259" key="4">
    <source>
        <dbReference type="PROSITE" id="PS50042"/>
    </source>
</evidence>
<dbReference type="SUPFAM" id="SSF51206">
    <property type="entry name" value="cAMP-binding domain-like"/>
    <property type="match status" value="1"/>
</dbReference>
<dbReference type="PROSITE" id="PS50042">
    <property type="entry name" value="CNMP_BINDING_3"/>
    <property type="match status" value="1"/>
</dbReference>
<evidence type="ECO:0000256" key="1">
    <source>
        <dbReference type="ARBA" id="ARBA00023015"/>
    </source>
</evidence>
<keyword evidence="1" id="KW-0805">Transcription regulation</keyword>
<reference evidence="7" key="2">
    <citation type="submission" date="2023-07" db="EMBL/GenBank/DDBJ databases">
        <title>Identification and characterization of horizontal gene transfer across gut microbiota members of farm animals based on homology search.</title>
        <authorList>
            <person name="Schwarzerova J."/>
            <person name="Nykrynova M."/>
            <person name="Jureckova K."/>
            <person name="Cejkova D."/>
            <person name="Rychlik I."/>
        </authorList>
    </citation>
    <scope>NUCLEOTIDE SEQUENCE [LARGE SCALE GENOMIC DNA]</scope>
    <source>
        <strain evidence="7">ET4</strain>
    </source>
</reference>
<feature type="domain" description="Cyclic nucleotide-binding" evidence="4">
    <location>
        <begin position="14"/>
        <end position="120"/>
    </location>
</feature>
<dbReference type="PROSITE" id="PS51063">
    <property type="entry name" value="HTH_CRP_2"/>
    <property type="match status" value="1"/>
</dbReference>
<dbReference type="Gene3D" id="2.60.120.10">
    <property type="entry name" value="Jelly Rolls"/>
    <property type="match status" value="1"/>
</dbReference>
<keyword evidence="7" id="KW-1185">Reference proteome</keyword>
<dbReference type="PANTHER" id="PTHR24567">
    <property type="entry name" value="CRP FAMILY TRANSCRIPTIONAL REGULATORY PROTEIN"/>
    <property type="match status" value="1"/>
</dbReference>
<dbReference type="Pfam" id="PF13545">
    <property type="entry name" value="HTH_Crp_2"/>
    <property type="match status" value="1"/>
</dbReference>
<dbReference type="Pfam" id="PF00027">
    <property type="entry name" value="cNMP_binding"/>
    <property type="match status" value="1"/>
</dbReference>
<dbReference type="InterPro" id="IPR012318">
    <property type="entry name" value="HTH_CRP"/>
</dbReference>
<sequence length="226" mass="26090">MENSIFETLLELPFFQGMGRSDVIQIMNSLPLKTKSVPAGRNIVMQNENCQHLIFILKGTSRIVTQAEQHLFTMSERIQGPAVIQPEALFGIYPHYRSTYQAQTEVWMINIPKSAALQIIATYDIFRLNYLNYLSSIIFKKQRPCWNILPGESLEQRIVRFILQHIQYPAGEKTLTIRMIDLADILNDTRINVSQSLNRMQKEGKLILKRKEIIIPSIEKLADITN</sequence>